<feature type="region of interest" description="Disordered" evidence="4">
    <location>
        <begin position="182"/>
        <end position="214"/>
    </location>
</feature>
<feature type="compositionally biased region" description="Basic and acidic residues" evidence="4">
    <location>
        <begin position="201"/>
        <end position="214"/>
    </location>
</feature>
<accession>A0A9P5SMJ7</accession>
<feature type="repeat" description="WD" evidence="3">
    <location>
        <begin position="468"/>
        <end position="500"/>
    </location>
</feature>
<name>A0A9P5SMJ7_9FUNG</name>
<dbReference type="SUPFAM" id="SSF50978">
    <property type="entry name" value="WD40 repeat-like"/>
    <property type="match status" value="1"/>
</dbReference>
<dbReference type="SMART" id="SM00320">
    <property type="entry name" value="WD40"/>
    <property type="match status" value="3"/>
</dbReference>
<dbReference type="PROSITE" id="PS50082">
    <property type="entry name" value="WD_REPEATS_2"/>
    <property type="match status" value="2"/>
</dbReference>
<dbReference type="Gene3D" id="2.130.10.10">
    <property type="entry name" value="YVTN repeat-like/Quinoprotein amine dehydrogenase"/>
    <property type="match status" value="2"/>
</dbReference>
<feature type="region of interest" description="Disordered" evidence="4">
    <location>
        <begin position="783"/>
        <end position="820"/>
    </location>
</feature>
<dbReference type="EMBL" id="JAAAUY010000228">
    <property type="protein sequence ID" value="KAF9332983.1"/>
    <property type="molecule type" value="Genomic_DNA"/>
</dbReference>
<feature type="compositionally biased region" description="Pro residues" evidence="4">
    <location>
        <begin position="809"/>
        <end position="820"/>
    </location>
</feature>
<comment type="caution">
    <text evidence="5">The sequence shown here is derived from an EMBL/GenBank/DDBJ whole genome shotgun (WGS) entry which is preliminary data.</text>
</comment>
<dbReference type="InterPro" id="IPR001680">
    <property type="entry name" value="WD40_rpt"/>
</dbReference>
<proteinExistence type="predicted"/>
<evidence type="ECO:0000256" key="4">
    <source>
        <dbReference type="SAM" id="MobiDB-lite"/>
    </source>
</evidence>
<dbReference type="AlphaFoldDB" id="A0A9P5SMJ7"/>
<evidence type="ECO:0008006" key="7">
    <source>
        <dbReference type="Google" id="ProtNLM"/>
    </source>
</evidence>
<dbReference type="PANTHER" id="PTHR22838:SF0">
    <property type="entry name" value="WD REPEAT-CONTAINING PROTEIN 26"/>
    <property type="match status" value="1"/>
</dbReference>
<gene>
    <name evidence="5" type="ORF">BG006_004112</name>
</gene>
<protein>
    <recommendedName>
        <fullName evidence="7">WD40 repeat-like protein</fullName>
    </recommendedName>
</protein>
<dbReference type="PANTHER" id="PTHR22838">
    <property type="entry name" value="WD REPEAT PROTEIN 26-RELATED"/>
    <property type="match status" value="1"/>
</dbReference>
<feature type="compositionally biased region" description="Low complexity" evidence="4">
    <location>
        <begin position="184"/>
        <end position="200"/>
    </location>
</feature>
<evidence type="ECO:0000256" key="3">
    <source>
        <dbReference type="PROSITE-ProRule" id="PRU00221"/>
    </source>
</evidence>
<dbReference type="Proteomes" id="UP000696485">
    <property type="component" value="Unassembled WGS sequence"/>
</dbReference>
<dbReference type="InterPro" id="IPR015943">
    <property type="entry name" value="WD40/YVTN_repeat-like_dom_sf"/>
</dbReference>
<feature type="region of interest" description="Disordered" evidence="4">
    <location>
        <begin position="1"/>
        <end position="46"/>
    </location>
</feature>
<dbReference type="Pfam" id="PF00400">
    <property type="entry name" value="WD40"/>
    <property type="match status" value="2"/>
</dbReference>
<feature type="compositionally biased region" description="Pro residues" evidence="4">
    <location>
        <begin position="1"/>
        <end position="10"/>
    </location>
</feature>
<evidence type="ECO:0000256" key="2">
    <source>
        <dbReference type="ARBA" id="ARBA00022737"/>
    </source>
</evidence>
<dbReference type="InterPro" id="IPR036322">
    <property type="entry name" value="WD40_repeat_dom_sf"/>
</dbReference>
<reference evidence="5" key="1">
    <citation type="journal article" date="2020" name="Fungal Divers.">
        <title>Resolving the Mortierellaceae phylogeny through synthesis of multi-gene phylogenetics and phylogenomics.</title>
        <authorList>
            <person name="Vandepol N."/>
            <person name="Liber J."/>
            <person name="Desiro A."/>
            <person name="Na H."/>
            <person name="Kennedy M."/>
            <person name="Barry K."/>
            <person name="Grigoriev I.V."/>
            <person name="Miller A.N."/>
            <person name="O'Donnell K."/>
            <person name="Stajich J.E."/>
            <person name="Bonito G."/>
        </authorList>
    </citation>
    <scope>NUCLEOTIDE SEQUENCE</scope>
    <source>
        <strain evidence="5">NVP1</strain>
    </source>
</reference>
<evidence type="ECO:0000313" key="5">
    <source>
        <dbReference type="EMBL" id="KAF9332983.1"/>
    </source>
</evidence>
<organism evidence="5 6">
    <name type="scientific">Podila minutissima</name>
    <dbReference type="NCBI Taxonomy" id="64525"/>
    <lineage>
        <taxon>Eukaryota</taxon>
        <taxon>Fungi</taxon>
        <taxon>Fungi incertae sedis</taxon>
        <taxon>Mucoromycota</taxon>
        <taxon>Mortierellomycotina</taxon>
        <taxon>Mortierellomycetes</taxon>
        <taxon>Mortierellales</taxon>
        <taxon>Mortierellaceae</taxon>
        <taxon>Podila</taxon>
    </lineage>
</organism>
<keyword evidence="1 3" id="KW-0853">WD repeat</keyword>
<feature type="repeat" description="WD" evidence="3">
    <location>
        <begin position="234"/>
        <end position="265"/>
    </location>
</feature>
<evidence type="ECO:0000313" key="6">
    <source>
        <dbReference type="Proteomes" id="UP000696485"/>
    </source>
</evidence>
<keyword evidence="2" id="KW-0677">Repeat</keyword>
<evidence type="ECO:0000256" key="1">
    <source>
        <dbReference type="ARBA" id="ARBA00022574"/>
    </source>
</evidence>
<keyword evidence="6" id="KW-1185">Reference proteome</keyword>
<sequence length="820" mass="91501">MSPSLPPPPRKLSSSANISNLTPSPRYPKINPNHTTEGHDDDDDDDLDEALAQMMAQSHINIHPDHLNQPHLPHCKHYARPHSIASLSSLGSETYSSTYGSSHSRRVSQAYLSPLSPAISEPSASSPTSSYFASLPNDDASSSSHEDMVASSSFPSCTYCSSVRSNSICSVLSNGQQITEESRSSQYLWPSSPSSSTPRGSEGRKTQGRDGHYYDNQRLEHLRDLVPSVVRTRLSYHLDECWFVHFAPSGEYMVSTGLDHSIIIWRDLQSPEPSIHKTITFTRTVSQVEWSPNSRYLLMNFGFNPMHPDSKPEINVCDVQDLQGKVLRTGSSGDVIPKSAKILAPLNMAAILSQDRALVVLSLEGDENMKVVDKLSCLPSTITLSSDSRILAVSLSEDPDSNHAAHVNLYETQNWSFLRTLEAETYVSKTFVIVPTFGGPNDELVCCGSENGILHFWDVETGELVKILEEHSQHVGCASFSPVYPGLMVSCSDDNHIIIWVTKDLSHSLQDADQKWIEKHKASIKPPINIKNGCLEHTHRIARHSRVQALDDHMNTRMQVQIHLHHRVHKPGYLDLLRQQINPNLVQHHRDLGSDVHHQLGLERHKTNRRAHMILGLVHYQDRVQIHLGIHAQVDRRVQPRRDIGDRDARVQPRRDIGDRDARVERQQARGDELELGVDVCAEVELELHDRLDDDSVLSLTSVSARASMRAEEEEEEEEEERFLTNEVGILESEPRGWAIFRAMVVLAMTISATAAPEEQKSSLWRLRRRGFDPYNYLDNSAARAQSAPLNPVTDPKPATETVAGPAAVPGPPQPPAVLA</sequence>
<dbReference type="InterPro" id="IPR051350">
    <property type="entry name" value="WD_repeat-ST_regulator"/>
</dbReference>